<evidence type="ECO:0000256" key="1">
    <source>
        <dbReference type="SAM" id="MobiDB-lite"/>
    </source>
</evidence>
<dbReference type="Proteomes" id="UP000317122">
    <property type="component" value="Unassembled WGS sequence"/>
</dbReference>
<evidence type="ECO:0000313" key="4">
    <source>
        <dbReference type="Proteomes" id="UP000317122"/>
    </source>
</evidence>
<evidence type="ECO:0000259" key="2">
    <source>
        <dbReference type="Pfam" id="PF13817"/>
    </source>
</evidence>
<reference evidence="3 4" key="1">
    <citation type="journal article" date="2015" name="Stand. Genomic Sci.">
        <title>Genomic Encyclopedia of Bacterial and Archaeal Type Strains, Phase III: the genomes of soil and plant-associated and newly described type strains.</title>
        <authorList>
            <person name="Whitman W.B."/>
            <person name="Woyke T."/>
            <person name="Klenk H.P."/>
            <person name="Zhou Y."/>
            <person name="Lilburn T.G."/>
            <person name="Beck B.J."/>
            <person name="De Vos P."/>
            <person name="Vandamme P."/>
            <person name="Eisen J.A."/>
            <person name="Garrity G."/>
            <person name="Hugenholtz P."/>
            <person name="Kyrpides N.C."/>
        </authorList>
    </citation>
    <scope>NUCLEOTIDE SEQUENCE [LARGE SCALE GENOMIC DNA]</scope>
    <source>
        <strain evidence="3 4">CGMCC 1.2546</strain>
    </source>
</reference>
<sequence length="76" mass="8549">MIETCKLNGIEPLGYLTDVLTRIVDGHPNSRIDESPAMGLRQKARPQGRGLIQTQSGVRSEERLLELVIAHGWRRN</sequence>
<evidence type="ECO:0000313" key="3">
    <source>
        <dbReference type="EMBL" id="TWI16611.1"/>
    </source>
</evidence>
<accession>A0A562MAM8</accession>
<organism evidence="3 4">
    <name type="scientific">Mesorhizobium tianshanense</name>
    <dbReference type="NCBI Taxonomy" id="39844"/>
    <lineage>
        <taxon>Bacteria</taxon>
        <taxon>Pseudomonadati</taxon>
        <taxon>Pseudomonadota</taxon>
        <taxon>Alphaproteobacteria</taxon>
        <taxon>Hyphomicrobiales</taxon>
        <taxon>Phyllobacteriaceae</taxon>
        <taxon>Mesorhizobium</taxon>
    </lineage>
</organism>
<dbReference type="RefSeq" id="WP_407660225.1">
    <property type="nucleotide sequence ID" value="NZ_BSPF01000008.1"/>
</dbReference>
<name>A0A562MAM8_9HYPH</name>
<dbReference type="InterPro" id="IPR039552">
    <property type="entry name" value="IS66_C"/>
</dbReference>
<proteinExistence type="predicted"/>
<protein>
    <submittedName>
        <fullName evidence="3">Transposase IS66-like protein</fullName>
    </submittedName>
</protein>
<dbReference type="EMBL" id="VLKT01000123">
    <property type="protein sequence ID" value="TWI16611.1"/>
    <property type="molecule type" value="Genomic_DNA"/>
</dbReference>
<keyword evidence="4" id="KW-1185">Reference proteome</keyword>
<dbReference type="Pfam" id="PF13817">
    <property type="entry name" value="DDE_Tnp_IS66_C"/>
    <property type="match status" value="1"/>
</dbReference>
<dbReference type="AlphaFoldDB" id="A0A562MAM8"/>
<feature type="region of interest" description="Disordered" evidence="1">
    <location>
        <begin position="28"/>
        <end position="55"/>
    </location>
</feature>
<feature type="domain" description="Transposase IS66 C-terminal" evidence="2">
    <location>
        <begin position="1"/>
        <end position="34"/>
    </location>
</feature>
<gene>
    <name evidence="3" type="ORF">IQ26_07676</name>
</gene>
<comment type="caution">
    <text evidence="3">The sequence shown here is derived from an EMBL/GenBank/DDBJ whole genome shotgun (WGS) entry which is preliminary data.</text>
</comment>